<comment type="caution">
    <text evidence="3">The sequence shown here is derived from an EMBL/GenBank/DDBJ whole genome shotgun (WGS) entry which is preliminary data.</text>
</comment>
<organism evidence="3 4">
    <name type="scientific">Beauveria bassiana</name>
    <name type="common">White muscardine disease fungus</name>
    <name type="synonym">Tritirachium shiotae</name>
    <dbReference type="NCBI Taxonomy" id="176275"/>
    <lineage>
        <taxon>Eukaryota</taxon>
        <taxon>Fungi</taxon>
        <taxon>Dikarya</taxon>
        <taxon>Ascomycota</taxon>
        <taxon>Pezizomycotina</taxon>
        <taxon>Sordariomycetes</taxon>
        <taxon>Hypocreomycetidae</taxon>
        <taxon>Hypocreales</taxon>
        <taxon>Cordycipitaceae</taxon>
        <taxon>Beauveria</taxon>
    </lineage>
</organism>
<reference evidence="3 4" key="1">
    <citation type="journal article" date="2016" name="Appl. Microbiol. Biotechnol.">
        <title>Characterization of T-DNA insertion mutants with decreased virulence in the entomopathogenic fungus Beauveria bassiana JEF-007.</title>
        <authorList>
            <person name="Kim S."/>
            <person name="Lee S.J."/>
            <person name="Nai Y.S."/>
            <person name="Yu J.S."/>
            <person name="Lee M.R."/>
            <person name="Yang Y.T."/>
            <person name="Kim J.S."/>
        </authorList>
    </citation>
    <scope>NUCLEOTIDE SEQUENCE [LARGE SCALE GENOMIC DNA]</scope>
    <source>
        <strain evidence="3 4">JEF-007</strain>
    </source>
</reference>
<protein>
    <submittedName>
        <fullName evidence="3">Uroporphyrinogen-III synthase</fullName>
    </submittedName>
</protein>
<dbReference type="GO" id="GO:0006782">
    <property type="term" value="P:protoporphyrinogen IX biosynthetic process"/>
    <property type="evidence" value="ECO:0007669"/>
    <property type="project" value="UniProtKB-UniPathway"/>
</dbReference>
<dbReference type="UniPathway" id="UPA00251">
    <property type="reaction ID" value="UER00320"/>
</dbReference>
<evidence type="ECO:0000313" key="4">
    <source>
        <dbReference type="Proteomes" id="UP000235728"/>
    </source>
</evidence>
<feature type="domain" description="Tetrapyrrole biosynthesis uroporphyrinogen III synthase" evidence="2">
    <location>
        <begin position="42"/>
        <end position="305"/>
    </location>
</feature>
<evidence type="ECO:0000256" key="1">
    <source>
        <dbReference type="SAM" id="MobiDB-lite"/>
    </source>
</evidence>
<evidence type="ECO:0000259" key="2">
    <source>
        <dbReference type="Pfam" id="PF02602"/>
    </source>
</evidence>
<feature type="region of interest" description="Disordered" evidence="1">
    <location>
        <begin position="420"/>
        <end position="452"/>
    </location>
</feature>
<dbReference type="InterPro" id="IPR003754">
    <property type="entry name" value="4pyrrol_synth_uPrphyn_synth"/>
</dbReference>
<dbReference type="CDD" id="cd06578">
    <property type="entry name" value="HemD"/>
    <property type="match status" value="1"/>
</dbReference>
<gene>
    <name evidence="3" type="primary">ups1</name>
    <name evidence="3" type="ORF">BM221_002728</name>
</gene>
<dbReference type="GO" id="GO:0006780">
    <property type="term" value="P:uroporphyrinogen III biosynthetic process"/>
    <property type="evidence" value="ECO:0007669"/>
    <property type="project" value="InterPro"/>
</dbReference>
<dbReference type="PANTHER" id="PTHR12390:SF0">
    <property type="entry name" value="UROPORPHYRINOGEN-III SYNTHASE"/>
    <property type="match status" value="1"/>
</dbReference>
<dbReference type="GO" id="GO:0005829">
    <property type="term" value="C:cytosol"/>
    <property type="evidence" value="ECO:0007669"/>
    <property type="project" value="TreeGrafter"/>
</dbReference>
<dbReference type="Gene3D" id="3.40.50.10090">
    <property type="match status" value="2"/>
</dbReference>
<dbReference type="AlphaFoldDB" id="A0A2N6NSN3"/>
<dbReference type="InterPro" id="IPR036108">
    <property type="entry name" value="4pyrrol_syn_uPrphyn_synt_sf"/>
</dbReference>
<dbReference type="GO" id="GO:0004852">
    <property type="term" value="F:uroporphyrinogen-III synthase activity"/>
    <property type="evidence" value="ECO:0007669"/>
    <property type="project" value="InterPro"/>
</dbReference>
<name>A0A2N6NSN3_BEABA</name>
<dbReference type="Proteomes" id="UP000235728">
    <property type="component" value="Unassembled WGS sequence"/>
</dbReference>
<evidence type="ECO:0000313" key="3">
    <source>
        <dbReference type="EMBL" id="PMB70278.1"/>
    </source>
</evidence>
<dbReference type="InterPro" id="IPR039793">
    <property type="entry name" value="UROS/Hem4"/>
</dbReference>
<dbReference type="EMBL" id="MRVG01000003">
    <property type="protein sequence ID" value="PMB70278.1"/>
    <property type="molecule type" value="Genomic_DNA"/>
</dbReference>
<sequence>MAAQPAKDEPPVPVLLLKTRSTPGDSYHDHLTAAQLPHGRRAAPMFVPVMRHRFDDAGLATLRDLLLARQISSCPGASYGGLIFTSQRAVEAFAHVVCAEKPRQAPAWPHLDDVPVYSVGPATTRALRAVPAPLQVSGEHTGNGEALAQHVLAHYGARYRDWPTKPPLLFLVGEQRRDVIPRTLMDPALPADRRIEVTEEVVYGTGIMESFAADFGAELRVTAADVRHASEGLPERWVVVFSPTGCDSMLRALGMLDDAGWAVPSRRDGKTLIATIGPTTRDFLVNTFGFYPDVCAAEPSPKGVLEGIADFEARIAATTTSIVKTPAPPALRTKNPELSAYDAKLVPDIAERLIAKRLARGAVADVERIVQPQAVVAAARADAQRIVSREPGVAVPSRSADGLRADSVVLRVRFVVSADGGRGSDASVEARHRKHSPLPKYDGDGQSRGKKKGKTYPAFLVLHDQHKPHAPPFIGSAFLIQRAQAGPVLLQTVDEIPVLDDAQPLGHQVTNLLGDGVT</sequence>
<dbReference type="SUPFAM" id="SSF69618">
    <property type="entry name" value="HemD-like"/>
    <property type="match status" value="1"/>
</dbReference>
<dbReference type="Pfam" id="PF02602">
    <property type="entry name" value="HEM4"/>
    <property type="match status" value="1"/>
</dbReference>
<proteinExistence type="predicted"/>
<dbReference type="FunFam" id="3.40.50.10090:FF:000011">
    <property type="entry name" value="Uroporphyrinogen-III synthase (UroS), putative"/>
    <property type="match status" value="1"/>
</dbReference>
<accession>A0A2N6NSN3</accession>
<dbReference type="PANTHER" id="PTHR12390">
    <property type="entry name" value="UROPORPHYRINOGEN III SYNTHASE"/>
    <property type="match status" value="1"/>
</dbReference>